<gene>
    <name evidence="2" type="ORF">BJG266_LOCUS23913</name>
    <name evidence="1" type="ORF">QVE165_LOCUS22406</name>
</gene>
<reference evidence="1" key="1">
    <citation type="submission" date="2021-02" db="EMBL/GenBank/DDBJ databases">
        <authorList>
            <person name="Nowell W R."/>
        </authorList>
    </citation>
    <scope>NUCLEOTIDE SEQUENCE</scope>
</reference>
<name>A0A814S016_9BILA</name>
<proteinExistence type="predicted"/>
<evidence type="ECO:0000313" key="2">
    <source>
        <dbReference type="EMBL" id="CAF1147714.1"/>
    </source>
</evidence>
<evidence type="ECO:0000313" key="1">
    <source>
        <dbReference type="EMBL" id="CAF1139628.1"/>
    </source>
</evidence>
<evidence type="ECO:0000313" key="3">
    <source>
        <dbReference type="Proteomes" id="UP000663832"/>
    </source>
</evidence>
<protein>
    <submittedName>
        <fullName evidence="1">Uncharacterized protein</fullName>
    </submittedName>
</protein>
<comment type="caution">
    <text evidence="1">The sequence shown here is derived from an EMBL/GenBank/DDBJ whole genome shotgun (WGS) entry which is preliminary data.</text>
</comment>
<dbReference type="EMBL" id="CAJNOI010000164">
    <property type="protein sequence ID" value="CAF1147714.1"/>
    <property type="molecule type" value="Genomic_DNA"/>
</dbReference>
<organism evidence="1 3">
    <name type="scientific">Adineta steineri</name>
    <dbReference type="NCBI Taxonomy" id="433720"/>
    <lineage>
        <taxon>Eukaryota</taxon>
        <taxon>Metazoa</taxon>
        <taxon>Spiralia</taxon>
        <taxon>Gnathifera</taxon>
        <taxon>Rotifera</taxon>
        <taxon>Eurotatoria</taxon>
        <taxon>Bdelloidea</taxon>
        <taxon>Adinetida</taxon>
        <taxon>Adinetidae</taxon>
        <taxon>Adineta</taxon>
    </lineage>
</organism>
<keyword evidence="3" id="KW-1185">Reference proteome</keyword>
<dbReference type="Proteomes" id="UP000663877">
    <property type="component" value="Unassembled WGS sequence"/>
</dbReference>
<accession>A0A814S016</accession>
<dbReference type="Proteomes" id="UP000663832">
    <property type="component" value="Unassembled WGS sequence"/>
</dbReference>
<sequence>MIPVELIIMHFINQIFNENVFYQLSKIHNTQEEEQIEIEYIKSSKYSSKYSISSDIKIKTEFIFSLSQTILQQDQNKTSPDCRIFDSIGITSTTVISELSNDDDTDCSSFYLFHPSVMDSSFHPFLDLLLGIETTFLPVRIQKFIYSSKIKTKINQSTNIEVRGNYHDNICGIGQEEIYNLDLWIFPMDNKIEEPIFTFESIVIQQCSTCTIWSMINGKNSL</sequence>
<dbReference type="EMBL" id="CAJNOM010000147">
    <property type="protein sequence ID" value="CAF1139628.1"/>
    <property type="molecule type" value="Genomic_DNA"/>
</dbReference>
<dbReference type="AlphaFoldDB" id="A0A814S016"/>